<gene>
    <name evidence="4" type="ORF">PV09_03693</name>
</gene>
<feature type="chain" id="PRO_5013175670" description="RlpA-like protein double-psi beta-barrel domain-containing protein" evidence="3">
    <location>
        <begin position="16"/>
        <end position="252"/>
    </location>
</feature>
<dbReference type="Gene3D" id="2.40.40.10">
    <property type="entry name" value="RlpA-like domain"/>
    <property type="match status" value="1"/>
</dbReference>
<proteinExistence type="predicted"/>
<feature type="compositionally biased region" description="Low complexity" evidence="2">
    <location>
        <begin position="130"/>
        <end position="143"/>
    </location>
</feature>
<protein>
    <recommendedName>
        <fullName evidence="6">RlpA-like protein double-psi beta-barrel domain-containing protein</fullName>
    </recommendedName>
</protein>
<dbReference type="VEuPathDB" id="FungiDB:PV09_03693"/>
<dbReference type="STRING" id="253628.A0A0D1YWQ9"/>
<dbReference type="EMBL" id="KN847538">
    <property type="protein sequence ID" value="KIW05142.1"/>
    <property type="molecule type" value="Genomic_DNA"/>
</dbReference>
<dbReference type="PANTHER" id="PTHR31836">
    <property type="match status" value="1"/>
</dbReference>
<organism evidence="4 5">
    <name type="scientific">Verruconis gallopava</name>
    <dbReference type="NCBI Taxonomy" id="253628"/>
    <lineage>
        <taxon>Eukaryota</taxon>
        <taxon>Fungi</taxon>
        <taxon>Dikarya</taxon>
        <taxon>Ascomycota</taxon>
        <taxon>Pezizomycotina</taxon>
        <taxon>Dothideomycetes</taxon>
        <taxon>Pleosporomycetidae</taxon>
        <taxon>Venturiales</taxon>
        <taxon>Sympoventuriaceae</taxon>
        <taxon>Verruconis</taxon>
    </lineage>
</organism>
<dbReference type="GeneID" id="27311666"/>
<accession>A0A0D1YWQ9</accession>
<dbReference type="InParanoid" id="A0A0D1YWQ9"/>
<feature type="signal peptide" evidence="3">
    <location>
        <begin position="1"/>
        <end position="15"/>
    </location>
</feature>
<dbReference type="PANTHER" id="PTHR31836:SF28">
    <property type="entry name" value="SRCR DOMAIN-CONTAINING PROTEIN-RELATED"/>
    <property type="match status" value="1"/>
</dbReference>
<name>A0A0D1YWQ9_9PEZI</name>
<feature type="region of interest" description="Disordered" evidence="2">
    <location>
        <begin position="130"/>
        <end position="150"/>
    </location>
</feature>
<dbReference type="OrthoDB" id="623670at2759"/>
<evidence type="ECO:0000256" key="1">
    <source>
        <dbReference type="ARBA" id="ARBA00022729"/>
    </source>
</evidence>
<evidence type="ECO:0000313" key="4">
    <source>
        <dbReference type="EMBL" id="KIW05142.1"/>
    </source>
</evidence>
<evidence type="ECO:0000313" key="5">
    <source>
        <dbReference type="Proteomes" id="UP000053259"/>
    </source>
</evidence>
<dbReference type="HOGENOM" id="CLU_052701_0_0_1"/>
<dbReference type="Proteomes" id="UP000053259">
    <property type="component" value="Unassembled WGS sequence"/>
</dbReference>
<dbReference type="InterPro" id="IPR036908">
    <property type="entry name" value="RlpA-like_sf"/>
</dbReference>
<evidence type="ECO:0000256" key="3">
    <source>
        <dbReference type="SAM" id="SignalP"/>
    </source>
</evidence>
<dbReference type="AlphaFoldDB" id="A0A0D1YWQ9"/>
<reference evidence="4 5" key="1">
    <citation type="submission" date="2015-01" db="EMBL/GenBank/DDBJ databases">
        <title>The Genome Sequence of Ochroconis gallopava CBS43764.</title>
        <authorList>
            <consortium name="The Broad Institute Genomics Platform"/>
            <person name="Cuomo C."/>
            <person name="de Hoog S."/>
            <person name="Gorbushina A."/>
            <person name="Stielow B."/>
            <person name="Teixiera M."/>
            <person name="Abouelleil A."/>
            <person name="Chapman S.B."/>
            <person name="Priest M."/>
            <person name="Young S.K."/>
            <person name="Wortman J."/>
            <person name="Nusbaum C."/>
            <person name="Birren B."/>
        </authorList>
    </citation>
    <scope>NUCLEOTIDE SEQUENCE [LARGE SCALE GENOMIC DNA]</scope>
    <source>
        <strain evidence="4 5">CBS 43764</strain>
    </source>
</reference>
<sequence length="252" mass="25900">MKSFAIFALSATALAAPAYHKRDYVYDTVIESVYETVYTTTTLWVDPTQTPVSSAAAFYEQPQAAPTSSSAAPAVAVNTPAAAAAAQVQPEQASQVTTSAVYVAPTEAPAQTSTTSAAAVVSQQTYVPQAPATTTTASTQTGTSSGGGAMHTGDMTYYDVSVGTGSCGTTASNSEFVVALSHLDMNNGVNPNANPLCGQKINIYYNGATHQATIFDTCPTCAEGSIDVTQSLFEAVAPNGDGRVHDVTWSLA</sequence>
<keyword evidence="1 3" id="KW-0732">Signal</keyword>
<dbReference type="SUPFAM" id="SSF50685">
    <property type="entry name" value="Barwin-like endoglucanases"/>
    <property type="match status" value="1"/>
</dbReference>
<evidence type="ECO:0008006" key="6">
    <source>
        <dbReference type="Google" id="ProtNLM"/>
    </source>
</evidence>
<dbReference type="InterPro" id="IPR051477">
    <property type="entry name" value="Expansin_CellWall"/>
</dbReference>
<evidence type="ECO:0000256" key="2">
    <source>
        <dbReference type="SAM" id="MobiDB-lite"/>
    </source>
</evidence>
<dbReference type="RefSeq" id="XP_016215011.1">
    <property type="nucleotide sequence ID" value="XM_016356922.1"/>
</dbReference>
<keyword evidence="5" id="KW-1185">Reference proteome</keyword>
<dbReference type="CDD" id="cd22191">
    <property type="entry name" value="DPBB_RlpA_EXP_N-like"/>
    <property type="match status" value="1"/>
</dbReference>